<keyword evidence="2" id="KW-1185">Reference proteome</keyword>
<dbReference type="Gene3D" id="3.40.30.10">
    <property type="entry name" value="Glutaredoxin"/>
    <property type="match status" value="1"/>
</dbReference>
<dbReference type="EMBL" id="SEWY01000001">
    <property type="protein sequence ID" value="TBH75545.1"/>
    <property type="molecule type" value="Genomic_DNA"/>
</dbReference>
<reference evidence="1 2" key="1">
    <citation type="submission" date="2019-02" db="EMBL/GenBank/DDBJ databases">
        <title>Genome of a new Bacteroidetes strain.</title>
        <authorList>
            <person name="Pitt A."/>
        </authorList>
    </citation>
    <scope>NUCLEOTIDE SEQUENCE [LARGE SCALE GENOMIC DNA]</scope>
    <source>
        <strain evidence="1 2">103A-SOEBACH</strain>
    </source>
</reference>
<sequence>MHFEKHVFICANDKDAPKKCCGSGHGMELVDAFRASYAAQGGTAKIRVQKSGCLDFCGKGPTMVVYPEGVFYGNVQVADVAEITKSHLIEDEIVTRLQIQ</sequence>
<dbReference type="InterPro" id="IPR036249">
    <property type="entry name" value="Thioredoxin-like_sf"/>
</dbReference>
<dbReference type="CDD" id="cd02980">
    <property type="entry name" value="TRX_Fd_family"/>
    <property type="match status" value="1"/>
</dbReference>
<dbReference type="RefSeq" id="WP_130895352.1">
    <property type="nucleotide sequence ID" value="NZ_CP049835.1"/>
</dbReference>
<protein>
    <submittedName>
        <fullName evidence="1">(2Fe-2S) ferredoxin domain-containing protein</fullName>
    </submittedName>
</protein>
<name>A0A4V2IWB9_9BACT</name>
<proteinExistence type="predicted"/>
<organism evidence="1 2">
    <name type="scientific">Aquirufa antheringensis</name>
    <dbReference type="NCBI Taxonomy" id="2516559"/>
    <lineage>
        <taxon>Bacteria</taxon>
        <taxon>Pseudomonadati</taxon>
        <taxon>Bacteroidota</taxon>
        <taxon>Cytophagia</taxon>
        <taxon>Cytophagales</taxon>
        <taxon>Flectobacillaceae</taxon>
        <taxon>Aquirufa</taxon>
    </lineage>
</organism>
<comment type="caution">
    <text evidence="1">The sequence shown here is derived from an EMBL/GenBank/DDBJ whole genome shotgun (WGS) entry which is preliminary data.</text>
</comment>
<dbReference type="OrthoDB" id="9800692at2"/>
<accession>A0A4V2IWB9</accession>
<gene>
    <name evidence="1" type="ORF">EWU20_02880</name>
</gene>
<dbReference type="AlphaFoldDB" id="A0A4V2IWB9"/>
<dbReference type="SUPFAM" id="SSF52833">
    <property type="entry name" value="Thioredoxin-like"/>
    <property type="match status" value="1"/>
</dbReference>
<evidence type="ECO:0000313" key="1">
    <source>
        <dbReference type="EMBL" id="TBH75545.1"/>
    </source>
</evidence>
<dbReference type="Proteomes" id="UP000293583">
    <property type="component" value="Unassembled WGS sequence"/>
</dbReference>
<evidence type="ECO:0000313" key="2">
    <source>
        <dbReference type="Proteomes" id="UP000293583"/>
    </source>
</evidence>